<name>A0AA42R9I3_AERCA</name>
<evidence type="ECO:0000313" key="7">
    <source>
        <dbReference type="EMBL" id="MDH1506463.1"/>
    </source>
</evidence>
<evidence type="ECO:0000256" key="1">
    <source>
        <dbReference type="ARBA" id="ARBA00008857"/>
    </source>
</evidence>
<dbReference type="InterPro" id="IPR010998">
    <property type="entry name" value="Integrase_recombinase_N"/>
</dbReference>
<keyword evidence="2" id="KW-0229">DNA integration</keyword>
<dbReference type="CDD" id="cd00801">
    <property type="entry name" value="INT_P4_C"/>
    <property type="match status" value="1"/>
</dbReference>
<keyword evidence="3" id="KW-0238">DNA-binding</keyword>
<evidence type="ECO:0000256" key="3">
    <source>
        <dbReference type="ARBA" id="ARBA00023125"/>
    </source>
</evidence>
<evidence type="ECO:0000256" key="2">
    <source>
        <dbReference type="ARBA" id="ARBA00022908"/>
    </source>
</evidence>
<comment type="caution">
    <text evidence="7">The sequence shown here is derived from an EMBL/GenBank/DDBJ whole genome shotgun (WGS) entry which is preliminary data.</text>
</comment>
<dbReference type="InterPro" id="IPR050808">
    <property type="entry name" value="Phage_Integrase"/>
</dbReference>
<dbReference type="Proteomes" id="UP001161704">
    <property type="component" value="Unassembled WGS sequence"/>
</dbReference>
<feature type="compositionally biased region" description="Basic and acidic residues" evidence="5">
    <location>
        <begin position="7"/>
        <end position="19"/>
    </location>
</feature>
<reference evidence="7" key="1">
    <citation type="submission" date="2022-09" db="EMBL/GenBank/DDBJ databases">
        <title>Intensive care unit water sources are persistently colonized with multi-drug resistant bacteria and are the site of extensive horizontal gene transfer of antibiotic resistance genes.</title>
        <authorList>
            <person name="Diorio-Toth L."/>
        </authorList>
    </citation>
    <scope>NUCLEOTIDE SEQUENCE</scope>
    <source>
        <strain evidence="7">GD03710</strain>
    </source>
</reference>
<dbReference type="Gene3D" id="1.10.150.130">
    <property type="match status" value="1"/>
</dbReference>
<protein>
    <submittedName>
        <fullName evidence="7">Tyrosine-type recombinase/integrase</fullName>
    </submittedName>
</protein>
<dbReference type="RefSeq" id="WP_128313519.1">
    <property type="nucleotide sequence ID" value="NZ_JAOCIZ010000066.1"/>
</dbReference>
<dbReference type="SUPFAM" id="SSF56349">
    <property type="entry name" value="DNA breaking-rejoining enzymes"/>
    <property type="match status" value="1"/>
</dbReference>
<dbReference type="GO" id="GO:0006310">
    <property type="term" value="P:DNA recombination"/>
    <property type="evidence" value="ECO:0007669"/>
    <property type="project" value="UniProtKB-KW"/>
</dbReference>
<proteinExistence type="inferred from homology"/>
<sequence>MAILTDTKARSLKPEDKPLPHGGITGLALHPSTTKGRGKWVLRYVSPTTGKRRNAGLGAYPEISIADAGNQARLMREQLAKGLDPLEEKGEVKREETSKPAIPSLEIAARQVHEQLLPGWRNPKHGKQWISTLEQYAFPLLGHQSIDTISPAHIASVLQPIWLSIPETATRVKQRLHAVMAWAWAHGFCQANPVDVVDKLLPQQPSKAIRTQHQPAMDWRVLPEFYQKHLASSKSFDVSRALLSFVIFTACRSGEARNMRWEELDLRNAIWTIPADRMKAHITHRVPLSLQALAVLKKVHGLHGEWVFPSPRKQVPLTDMAMTSLLRHIGASSTTPGRIATAHGFRSSFRDWCSEKGFARDLAERALAHTVQNKVEAAYHRTDLLDQRRPMMDEWSKFVTGYSMDKK</sequence>
<dbReference type="GO" id="GO:0015074">
    <property type="term" value="P:DNA integration"/>
    <property type="evidence" value="ECO:0007669"/>
    <property type="project" value="UniProtKB-KW"/>
</dbReference>
<evidence type="ECO:0000256" key="5">
    <source>
        <dbReference type="SAM" id="MobiDB-lite"/>
    </source>
</evidence>
<dbReference type="Pfam" id="PF13356">
    <property type="entry name" value="Arm-DNA-bind_3"/>
    <property type="match status" value="1"/>
</dbReference>
<evidence type="ECO:0000259" key="6">
    <source>
        <dbReference type="PROSITE" id="PS51898"/>
    </source>
</evidence>
<organism evidence="7 8">
    <name type="scientific">Aeromonas caviae</name>
    <name type="common">Aeromonas punctata</name>
    <dbReference type="NCBI Taxonomy" id="648"/>
    <lineage>
        <taxon>Bacteria</taxon>
        <taxon>Pseudomonadati</taxon>
        <taxon>Pseudomonadota</taxon>
        <taxon>Gammaproteobacteria</taxon>
        <taxon>Aeromonadales</taxon>
        <taxon>Aeromonadaceae</taxon>
        <taxon>Aeromonas</taxon>
    </lineage>
</organism>
<dbReference type="InterPro" id="IPR013762">
    <property type="entry name" value="Integrase-like_cat_sf"/>
</dbReference>
<gene>
    <name evidence="7" type="ORF">N5I20_15525</name>
</gene>
<dbReference type="AlphaFoldDB" id="A0AA42R9I3"/>
<dbReference type="InterPro" id="IPR053876">
    <property type="entry name" value="Phage_int_M"/>
</dbReference>
<dbReference type="Pfam" id="PF22022">
    <property type="entry name" value="Phage_int_M"/>
    <property type="match status" value="1"/>
</dbReference>
<dbReference type="PROSITE" id="PS51898">
    <property type="entry name" value="TYR_RECOMBINASE"/>
    <property type="match status" value="1"/>
</dbReference>
<dbReference type="InterPro" id="IPR038488">
    <property type="entry name" value="Integrase_DNA-bd_sf"/>
</dbReference>
<feature type="region of interest" description="Disordered" evidence="5">
    <location>
        <begin position="1"/>
        <end position="25"/>
    </location>
</feature>
<accession>A0AA42R9I3</accession>
<dbReference type="InterPro" id="IPR011010">
    <property type="entry name" value="DNA_brk_join_enz"/>
</dbReference>
<dbReference type="Pfam" id="PF00589">
    <property type="entry name" value="Phage_integrase"/>
    <property type="match status" value="1"/>
</dbReference>
<dbReference type="GO" id="GO:0003677">
    <property type="term" value="F:DNA binding"/>
    <property type="evidence" value="ECO:0007669"/>
    <property type="project" value="UniProtKB-KW"/>
</dbReference>
<dbReference type="Gene3D" id="1.10.443.10">
    <property type="entry name" value="Intergrase catalytic core"/>
    <property type="match status" value="1"/>
</dbReference>
<dbReference type="InterPro" id="IPR025166">
    <property type="entry name" value="Integrase_DNA_bind_dom"/>
</dbReference>
<feature type="domain" description="Tyr recombinase" evidence="6">
    <location>
        <begin position="216"/>
        <end position="392"/>
    </location>
</feature>
<dbReference type="Gene3D" id="3.30.160.390">
    <property type="entry name" value="Integrase, DNA-binding domain"/>
    <property type="match status" value="1"/>
</dbReference>
<dbReference type="InterPro" id="IPR002104">
    <property type="entry name" value="Integrase_catalytic"/>
</dbReference>
<keyword evidence="4" id="KW-0233">DNA recombination</keyword>
<dbReference type="EMBL" id="JAOCIZ010000066">
    <property type="protein sequence ID" value="MDH1506463.1"/>
    <property type="molecule type" value="Genomic_DNA"/>
</dbReference>
<evidence type="ECO:0000256" key="4">
    <source>
        <dbReference type="ARBA" id="ARBA00023172"/>
    </source>
</evidence>
<dbReference type="PANTHER" id="PTHR30629">
    <property type="entry name" value="PROPHAGE INTEGRASE"/>
    <property type="match status" value="1"/>
</dbReference>
<evidence type="ECO:0000313" key="8">
    <source>
        <dbReference type="Proteomes" id="UP001161704"/>
    </source>
</evidence>
<comment type="similarity">
    <text evidence="1">Belongs to the 'phage' integrase family.</text>
</comment>
<dbReference type="PANTHER" id="PTHR30629:SF2">
    <property type="entry name" value="PROPHAGE INTEGRASE INTS-RELATED"/>
    <property type="match status" value="1"/>
</dbReference>